<dbReference type="PANTHER" id="PTHR43312">
    <property type="entry name" value="D-THREO-ALDOSE 1-DEHYDROGENASE"/>
    <property type="match status" value="1"/>
</dbReference>
<evidence type="ECO:0000313" key="3">
    <source>
        <dbReference type="Proteomes" id="UP000552709"/>
    </source>
</evidence>
<dbReference type="InterPro" id="IPR023210">
    <property type="entry name" value="NADP_OxRdtase_dom"/>
</dbReference>
<evidence type="ECO:0000259" key="1">
    <source>
        <dbReference type="Pfam" id="PF00248"/>
    </source>
</evidence>
<proteinExistence type="predicted"/>
<dbReference type="PANTHER" id="PTHR43312:SF1">
    <property type="entry name" value="NADP-DEPENDENT OXIDOREDUCTASE DOMAIN-CONTAINING PROTEIN"/>
    <property type="match status" value="1"/>
</dbReference>
<dbReference type="AlphaFoldDB" id="A0A7W8NHQ4"/>
<comment type="caution">
    <text evidence="2">The sequence shown here is derived from an EMBL/GenBank/DDBJ whole genome shotgun (WGS) entry which is preliminary data.</text>
</comment>
<evidence type="ECO:0000313" key="2">
    <source>
        <dbReference type="EMBL" id="MBB5365023.1"/>
    </source>
</evidence>
<organism evidence="2 3">
    <name type="scientific">Deinococcus humi</name>
    <dbReference type="NCBI Taxonomy" id="662880"/>
    <lineage>
        <taxon>Bacteria</taxon>
        <taxon>Thermotogati</taxon>
        <taxon>Deinococcota</taxon>
        <taxon>Deinococci</taxon>
        <taxon>Deinococcales</taxon>
        <taxon>Deinococcaceae</taxon>
        <taxon>Deinococcus</taxon>
    </lineage>
</organism>
<dbReference type="GO" id="GO:0016491">
    <property type="term" value="F:oxidoreductase activity"/>
    <property type="evidence" value="ECO:0007669"/>
    <property type="project" value="InterPro"/>
</dbReference>
<dbReference type="SUPFAM" id="SSF51430">
    <property type="entry name" value="NAD(P)-linked oxidoreductase"/>
    <property type="match status" value="1"/>
</dbReference>
<name>A0A7W8NHQ4_9DEIO</name>
<sequence>MQYRTLGKTGYDVSSISFGAWAIGGTWGEVSEQDAMSALHRALDLGINFFDTADVYGDGRSERLIARLRRERPEAFYVATKAGRRLDPHTAGGYNAVNLRGFIDRSLQNLETETLDLLQLHCPPPEVYERDEVFGVLDGFVQDGLLQAYGVSVETVEEALTAIKHPNVSTVQIIFNAFRFKPAEQFFAAALEANIGILARVPLASGLLTGKMTPQSSFAPDDHRNFNRHGEAFDRGETFSGVDFETGLKAVEELRLLVTEGITLAEFALRWILMFPEVSCAIPGAKNAAQAEANARAADLPPLSEATMRGVAAVYDRLIRPQVQDLW</sequence>
<reference evidence="2 3" key="1">
    <citation type="submission" date="2020-08" db="EMBL/GenBank/DDBJ databases">
        <title>Genomic Encyclopedia of Type Strains, Phase IV (KMG-IV): sequencing the most valuable type-strain genomes for metagenomic binning, comparative biology and taxonomic classification.</title>
        <authorList>
            <person name="Goeker M."/>
        </authorList>
    </citation>
    <scope>NUCLEOTIDE SEQUENCE [LARGE SCALE GENOMIC DNA]</scope>
    <source>
        <strain evidence="2 3">DSM 27939</strain>
    </source>
</reference>
<dbReference type="CDD" id="cd19086">
    <property type="entry name" value="AKR_AKR11C1"/>
    <property type="match status" value="1"/>
</dbReference>
<dbReference type="Proteomes" id="UP000552709">
    <property type="component" value="Unassembled WGS sequence"/>
</dbReference>
<dbReference type="PRINTS" id="PR00069">
    <property type="entry name" value="ALDKETRDTASE"/>
</dbReference>
<dbReference type="Pfam" id="PF00248">
    <property type="entry name" value="Aldo_ket_red"/>
    <property type="match status" value="1"/>
</dbReference>
<gene>
    <name evidence="2" type="ORF">HNQ08_004140</name>
</gene>
<dbReference type="RefSeq" id="WP_184136149.1">
    <property type="nucleotide sequence ID" value="NZ_JACHFL010000014.1"/>
</dbReference>
<dbReference type="Gene3D" id="3.20.20.100">
    <property type="entry name" value="NADP-dependent oxidoreductase domain"/>
    <property type="match status" value="1"/>
</dbReference>
<dbReference type="InterPro" id="IPR053135">
    <property type="entry name" value="AKR2_Oxidoreductase"/>
</dbReference>
<dbReference type="EMBL" id="JACHFL010000014">
    <property type="protein sequence ID" value="MBB5365023.1"/>
    <property type="molecule type" value="Genomic_DNA"/>
</dbReference>
<keyword evidence="3" id="KW-1185">Reference proteome</keyword>
<protein>
    <submittedName>
        <fullName evidence="2">Aryl-alcohol dehydrogenase-like predicted oxidoreductase</fullName>
    </submittedName>
</protein>
<dbReference type="InterPro" id="IPR020471">
    <property type="entry name" value="AKR"/>
</dbReference>
<dbReference type="InterPro" id="IPR036812">
    <property type="entry name" value="NAD(P)_OxRdtase_dom_sf"/>
</dbReference>
<feature type="domain" description="NADP-dependent oxidoreductase" evidence="1">
    <location>
        <begin position="16"/>
        <end position="314"/>
    </location>
</feature>
<accession>A0A7W8NHQ4</accession>